<dbReference type="CDD" id="cd04301">
    <property type="entry name" value="NAT_SF"/>
    <property type="match status" value="1"/>
</dbReference>
<dbReference type="OrthoDB" id="3254236at2"/>
<organism evidence="2 3">
    <name type="scientific">Uabimicrobium amorphum</name>
    <dbReference type="NCBI Taxonomy" id="2596890"/>
    <lineage>
        <taxon>Bacteria</taxon>
        <taxon>Pseudomonadati</taxon>
        <taxon>Planctomycetota</taxon>
        <taxon>Candidatus Uabimicrobiia</taxon>
        <taxon>Candidatus Uabimicrobiales</taxon>
        <taxon>Candidatus Uabimicrobiaceae</taxon>
        <taxon>Candidatus Uabimicrobium</taxon>
    </lineage>
</organism>
<dbReference type="EMBL" id="AP019860">
    <property type="protein sequence ID" value="BBM87707.1"/>
    <property type="molecule type" value="Genomic_DNA"/>
</dbReference>
<feature type="domain" description="N-acetyltransferase" evidence="1">
    <location>
        <begin position="28"/>
        <end position="180"/>
    </location>
</feature>
<dbReference type="AlphaFoldDB" id="A0A5S9ITX3"/>
<gene>
    <name evidence="2" type="ORF">UABAM_06122</name>
</gene>
<dbReference type="Proteomes" id="UP000326354">
    <property type="component" value="Chromosome"/>
</dbReference>
<evidence type="ECO:0000313" key="2">
    <source>
        <dbReference type="EMBL" id="BBM87707.1"/>
    </source>
</evidence>
<dbReference type="Pfam" id="PF00583">
    <property type="entry name" value="Acetyltransf_1"/>
    <property type="match status" value="1"/>
</dbReference>
<dbReference type="PROSITE" id="PS51186">
    <property type="entry name" value="GNAT"/>
    <property type="match status" value="1"/>
</dbReference>
<dbReference type="SUPFAM" id="SSF55729">
    <property type="entry name" value="Acyl-CoA N-acyltransferases (Nat)"/>
    <property type="match status" value="1"/>
</dbReference>
<protein>
    <recommendedName>
        <fullName evidence="1">N-acetyltransferase domain-containing protein</fullName>
    </recommendedName>
</protein>
<dbReference type="GO" id="GO:0016747">
    <property type="term" value="F:acyltransferase activity, transferring groups other than amino-acyl groups"/>
    <property type="evidence" value="ECO:0007669"/>
    <property type="project" value="InterPro"/>
</dbReference>
<name>A0A5S9ITX3_UABAM</name>
<accession>A0A5S9ITX3</accession>
<keyword evidence="3" id="KW-1185">Reference proteome</keyword>
<dbReference type="Gene3D" id="3.40.630.30">
    <property type="match status" value="1"/>
</dbReference>
<evidence type="ECO:0000313" key="3">
    <source>
        <dbReference type="Proteomes" id="UP000326354"/>
    </source>
</evidence>
<evidence type="ECO:0000259" key="1">
    <source>
        <dbReference type="PROSITE" id="PS51186"/>
    </source>
</evidence>
<sequence>MIKKMITHLHRYVLIGKRFFYGSLGEKELISKVMCSHDVEDLLCFFGEENTVDTRKRYSHSLEDIDGFCLGVYLHDQLAAVVWLGEQWQHFGIGGHWLGGIKVLPRLRCRGIGRYATKEAILEGRQRNISEFYVNVRYDNTPSLKLLEALRFQKVHDAQWQQKLDTYYKVRQVILVFRREA</sequence>
<dbReference type="InterPro" id="IPR000182">
    <property type="entry name" value="GNAT_dom"/>
</dbReference>
<dbReference type="InterPro" id="IPR016181">
    <property type="entry name" value="Acyl_CoA_acyltransferase"/>
</dbReference>
<dbReference type="KEGG" id="uam:UABAM_06122"/>
<reference evidence="2 3" key="1">
    <citation type="submission" date="2019-08" db="EMBL/GenBank/DDBJ databases">
        <title>Complete genome sequence of Candidatus Uab amorphum.</title>
        <authorList>
            <person name="Shiratori T."/>
            <person name="Suzuki S."/>
            <person name="Kakizawa Y."/>
            <person name="Ishida K."/>
        </authorList>
    </citation>
    <scope>NUCLEOTIDE SEQUENCE [LARGE SCALE GENOMIC DNA]</scope>
    <source>
        <strain evidence="2 3">SRT547</strain>
    </source>
</reference>
<proteinExistence type="predicted"/>